<dbReference type="EMBL" id="JAWZYT010001991">
    <property type="protein sequence ID" value="KAK4307579.1"/>
    <property type="molecule type" value="Genomic_DNA"/>
</dbReference>
<name>A0AAE1U6B9_9EUCA</name>
<dbReference type="InterPro" id="IPR035892">
    <property type="entry name" value="C2_domain_sf"/>
</dbReference>
<dbReference type="Proteomes" id="UP001292094">
    <property type="component" value="Unassembled WGS sequence"/>
</dbReference>
<keyword evidence="7" id="KW-1185">Reference proteome</keyword>
<dbReference type="PROSITE" id="PS50020">
    <property type="entry name" value="WW_DOMAIN_2"/>
    <property type="match status" value="1"/>
</dbReference>
<evidence type="ECO:0000256" key="3">
    <source>
        <dbReference type="SAM" id="MobiDB-lite"/>
    </source>
</evidence>
<feature type="region of interest" description="Disordered" evidence="3">
    <location>
        <begin position="285"/>
        <end position="308"/>
    </location>
</feature>
<sequence>MSSTVQLDITHLTLPPINLTADDVQAKFVTFKGSFQQEVKKIHNTPTLNTTDGGMANTTRIVGYVPQPNYEGQIEETKLVRLRVIGGSGLAKKDIFGASDPYVKIELFNVVSGGTDDCVDSVSTRTKKKTLNPRWDEEFIFRVKPEEHKLVLEVFDENRLTRDDFLGMVELPLHNLPREIEGRQVPHRHHRLQPRSMRSRVKGHLQLYVAYLAEEGTGGGSGSSGASGEQTPEEASWEVVSIENSSGHEESLAQPVLVPNDGQPPLPEGWEERQDANGRTYYVNHNARTTQWERPTSSQGNNEERMVSAQNEFRNEFRRRFHISVDDNEVSRGDNNAILQRQPLMGQDQEEEEEEEEEDGIEEEEEGQEDGEEDENGAEGQDQEEEAQPRFEEIASEEIQDAQNTGGQRSSPSSSASSPATPSPVTTSTTTTSSVTTSNALKLMDLFLSSTQDDRFGGSFSKKPAVMTIWFIEM</sequence>
<evidence type="ECO:0000256" key="2">
    <source>
        <dbReference type="ARBA" id="ARBA00022837"/>
    </source>
</evidence>
<dbReference type="Gene3D" id="2.60.40.150">
    <property type="entry name" value="C2 domain"/>
    <property type="match status" value="1"/>
</dbReference>
<evidence type="ECO:0000259" key="5">
    <source>
        <dbReference type="PROSITE" id="PS50020"/>
    </source>
</evidence>
<dbReference type="SMART" id="SM00456">
    <property type="entry name" value="WW"/>
    <property type="match status" value="1"/>
</dbReference>
<gene>
    <name evidence="6" type="ORF">Pmani_020662</name>
</gene>
<evidence type="ECO:0000313" key="7">
    <source>
        <dbReference type="Proteomes" id="UP001292094"/>
    </source>
</evidence>
<dbReference type="InterPro" id="IPR000008">
    <property type="entry name" value="C2_dom"/>
</dbReference>
<dbReference type="FunFam" id="2.60.40.150:FF:000289">
    <property type="entry name" value="E3 ubiquitin-protein ligase"/>
    <property type="match status" value="1"/>
</dbReference>
<dbReference type="PANTHER" id="PTHR45911:SF3">
    <property type="entry name" value="DYSFERLIN-RELATED"/>
    <property type="match status" value="1"/>
</dbReference>
<dbReference type="SMART" id="SM00239">
    <property type="entry name" value="C2"/>
    <property type="match status" value="1"/>
</dbReference>
<feature type="region of interest" description="Disordered" evidence="3">
    <location>
        <begin position="332"/>
        <end position="438"/>
    </location>
</feature>
<dbReference type="FunFam" id="2.20.70.10:FF:000045">
    <property type="entry name" value="E3 ubiquitin-protein ligase NEDD4-like"/>
    <property type="match status" value="1"/>
</dbReference>
<dbReference type="Pfam" id="PF00397">
    <property type="entry name" value="WW"/>
    <property type="match status" value="1"/>
</dbReference>
<feature type="compositionally biased region" description="Low complexity" evidence="3">
    <location>
        <begin position="410"/>
        <end position="438"/>
    </location>
</feature>
<evidence type="ECO:0000256" key="1">
    <source>
        <dbReference type="ARBA" id="ARBA00022723"/>
    </source>
</evidence>
<dbReference type="GO" id="GO:0046928">
    <property type="term" value="P:regulation of neurotransmitter secretion"/>
    <property type="evidence" value="ECO:0007669"/>
    <property type="project" value="TreeGrafter"/>
</dbReference>
<dbReference type="AlphaFoldDB" id="A0AAE1U6B9"/>
<proteinExistence type="predicted"/>
<dbReference type="InterPro" id="IPR036020">
    <property type="entry name" value="WW_dom_sf"/>
</dbReference>
<evidence type="ECO:0008006" key="8">
    <source>
        <dbReference type="Google" id="ProtNLM"/>
    </source>
</evidence>
<dbReference type="InterPro" id="IPR001202">
    <property type="entry name" value="WW_dom"/>
</dbReference>
<reference evidence="6" key="1">
    <citation type="submission" date="2023-11" db="EMBL/GenBank/DDBJ databases">
        <title>Genome assemblies of two species of porcelain crab, Petrolisthes cinctipes and Petrolisthes manimaculis (Anomura: Porcellanidae).</title>
        <authorList>
            <person name="Angst P."/>
        </authorList>
    </citation>
    <scope>NUCLEOTIDE SEQUENCE</scope>
    <source>
        <strain evidence="6">PB745_02</strain>
        <tissue evidence="6">Gill</tissue>
    </source>
</reference>
<dbReference type="PROSITE" id="PS50004">
    <property type="entry name" value="C2"/>
    <property type="match status" value="1"/>
</dbReference>
<dbReference type="CDD" id="cd04033">
    <property type="entry name" value="C2_NEDD4_NEDD4L"/>
    <property type="match status" value="1"/>
</dbReference>
<feature type="domain" description="WW" evidence="5">
    <location>
        <begin position="264"/>
        <end position="297"/>
    </location>
</feature>
<protein>
    <recommendedName>
        <fullName evidence="8">E3 ubiquitin-protein ligase Nedd-4</fullName>
    </recommendedName>
</protein>
<evidence type="ECO:0000313" key="6">
    <source>
        <dbReference type="EMBL" id="KAK4307579.1"/>
    </source>
</evidence>
<dbReference type="Pfam" id="PF00168">
    <property type="entry name" value="C2"/>
    <property type="match status" value="1"/>
</dbReference>
<organism evidence="6 7">
    <name type="scientific">Petrolisthes manimaculis</name>
    <dbReference type="NCBI Taxonomy" id="1843537"/>
    <lineage>
        <taxon>Eukaryota</taxon>
        <taxon>Metazoa</taxon>
        <taxon>Ecdysozoa</taxon>
        <taxon>Arthropoda</taxon>
        <taxon>Crustacea</taxon>
        <taxon>Multicrustacea</taxon>
        <taxon>Malacostraca</taxon>
        <taxon>Eumalacostraca</taxon>
        <taxon>Eucarida</taxon>
        <taxon>Decapoda</taxon>
        <taxon>Pleocyemata</taxon>
        <taxon>Anomura</taxon>
        <taxon>Galatheoidea</taxon>
        <taxon>Porcellanidae</taxon>
        <taxon>Petrolisthes</taxon>
    </lineage>
</organism>
<keyword evidence="1" id="KW-0479">Metal-binding</keyword>
<dbReference type="SUPFAM" id="SSF51045">
    <property type="entry name" value="WW domain"/>
    <property type="match status" value="1"/>
</dbReference>
<dbReference type="PANTHER" id="PTHR45911">
    <property type="entry name" value="C2 DOMAIN-CONTAINING PROTEIN"/>
    <property type="match status" value="1"/>
</dbReference>
<dbReference type="SUPFAM" id="SSF49562">
    <property type="entry name" value="C2 domain (Calcium/lipid-binding domain, CaLB)"/>
    <property type="match status" value="1"/>
</dbReference>
<feature type="domain" description="C2" evidence="4">
    <location>
        <begin position="61"/>
        <end position="187"/>
    </location>
</feature>
<comment type="caution">
    <text evidence="6">The sequence shown here is derived from an EMBL/GenBank/DDBJ whole genome shotgun (WGS) entry which is preliminary data.</text>
</comment>
<keyword evidence="2" id="KW-0106">Calcium</keyword>
<evidence type="ECO:0000259" key="4">
    <source>
        <dbReference type="PROSITE" id="PS50004"/>
    </source>
</evidence>
<dbReference type="PROSITE" id="PS01159">
    <property type="entry name" value="WW_DOMAIN_1"/>
    <property type="match status" value="1"/>
</dbReference>
<feature type="compositionally biased region" description="Acidic residues" evidence="3">
    <location>
        <begin position="348"/>
        <end position="386"/>
    </location>
</feature>
<dbReference type="GO" id="GO:0030672">
    <property type="term" value="C:synaptic vesicle membrane"/>
    <property type="evidence" value="ECO:0007669"/>
    <property type="project" value="TreeGrafter"/>
</dbReference>
<feature type="compositionally biased region" description="Polar residues" evidence="3">
    <location>
        <begin position="286"/>
        <end position="301"/>
    </location>
</feature>
<dbReference type="GO" id="GO:0005509">
    <property type="term" value="F:calcium ion binding"/>
    <property type="evidence" value="ECO:0007669"/>
    <property type="project" value="TreeGrafter"/>
</dbReference>
<dbReference type="Gene3D" id="2.20.70.10">
    <property type="match status" value="1"/>
</dbReference>
<accession>A0AAE1U6B9</accession>
<dbReference type="CDD" id="cd00201">
    <property type="entry name" value="WW"/>
    <property type="match status" value="1"/>
</dbReference>
<feature type="region of interest" description="Disordered" evidence="3">
    <location>
        <begin position="217"/>
        <end position="272"/>
    </location>
</feature>